<reference evidence="2" key="1">
    <citation type="journal article" date="2009" name="ISME J.">
        <title>An uncultivated crenarchaeota contains functional bacteriochlorophyll a synthase.</title>
        <authorList>
            <person name="Meng J."/>
            <person name="Wang F."/>
            <person name="Wang F."/>
            <person name="Zheng Y."/>
            <person name="Peng X."/>
            <person name="Zhou H."/>
            <person name="Xiao X."/>
        </authorList>
    </citation>
    <scope>NUCLEOTIDE SEQUENCE</scope>
</reference>
<dbReference type="GO" id="GO:0005975">
    <property type="term" value="P:carbohydrate metabolic process"/>
    <property type="evidence" value="ECO:0007669"/>
    <property type="project" value="InterPro"/>
</dbReference>
<dbReference type="PIRSF" id="PIRSF006402">
    <property type="entry name" value="UCP006402_thioredoxin"/>
    <property type="match status" value="1"/>
</dbReference>
<dbReference type="EMBL" id="EU559699">
    <property type="protein sequence ID" value="ACD50089.1"/>
    <property type="molecule type" value="Genomic_DNA"/>
</dbReference>
<dbReference type="AlphaFoldDB" id="B2YI85"/>
<dbReference type="InterPro" id="IPR012341">
    <property type="entry name" value="6hp_glycosidase-like_sf"/>
</dbReference>
<evidence type="ECO:0000259" key="1">
    <source>
        <dbReference type="Pfam" id="PF03190"/>
    </source>
</evidence>
<protein>
    <recommendedName>
        <fullName evidence="1">Spermatogenesis-associated protein 20-like TRX domain-containing protein</fullName>
    </recommendedName>
</protein>
<evidence type="ECO:0000313" key="2">
    <source>
        <dbReference type="EMBL" id="ACD50089.1"/>
    </source>
</evidence>
<sequence>MPNYLAEENSPYLLQHASNPVDWHPWGEQALARAKQENKPIFLSIGYAACHWCHVMAHESFEDELTASILNENFVCVKVDREERPDLDAIYMRATVALSGSGGWPMSVFLTPDLRPFYAGTYFPPARRYNLPGFPELLRALAQAWGTRQQEIHAVAARVDQSLSTPDLPSHLGVVSQQLLEQAESWLVRHADRQHGGWGAAPKFPQPMAIELLLLQAAADPGAHADGLAVATQSLQAMARGGMYDVLGGGFSRYSTDTTWHVPHFEKMLYDNAQLALAYLHAFLVTGETSFRQVAAETLDFVAREMTHPEGGFYSSLDADSEGREGKYYVWTQAEIREVIGDPSMTELFLAAYDAGTAPASQGEIILQRAPNDANLSARFDKSASEIEELLQRARARLFRARQARPRPGLDDKVIVAWNGLMLQAFAQAARCFGGAGSGTGDMYLEVATRNAAFLLGNLRNHGQLHRIWRRGKTGQHVFLEDYAALILGLLDLYQADFSNAWFIAARQLADEMLLRFAAPDGGFFDTPDDSKPPLIRPMELQDGATPAGGALATEALLKLAALTGEATYRDHAERTLPLGLANAAESPLSYARWLAAAALALAGPRQLALLFPPSANPVAFLGVVNSAFRPHWMVAASPYPPPTGAPPLLQDRPVVANLPTAFVCRDFACLRPITDPAELPALL</sequence>
<dbReference type="Gene3D" id="3.40.30.10">
    <property type="entry name" value="Glutaredoxin"/>
    <property type="match status" value="1"/>
</dbReference>
<dbReference type="PANTHER" id="PTHR42899">
    <property type="entry name" value="SPERMATOGENESIS-ASSOCIATED PROTEIN 20"/>
    <property type="match status" value="1"/>
</dbReference>
<name>B2YI85_9CREN</name>
<proteinExistence type="predicted"/>
<dbReference type="InterPro" id="IPR036249">
    <property type="entry name" value="Thioredoxin-like_sf"/>
</dbReference>
<dbReference type="InterPro" id="IPR024705">
    <property type="entry name" value="Ssp411"/>
</dbReference>
<feature type="domain" description="Spermatogenesis-associated protein 20-like TRX" evidence="1">
    <location>
        <begin position="3"/>
        <end position="163"/>
    </location>
</feature>
<dbReference type="SUPFAM" id="SSF48208">
    <property type="entry name" value="Six-hairpin glycosidases"/>
    <property type="match status" value="1"/>
</dbReference>
<dbReference type="InterPro" id="IPR004879">
    <property type="entry name" value="Ssp411-like_TRX"/>
</dbReference>
<dbReference type="InterPro" id="IPR008928">
    <property type="entry name" value="6-hairpin_glycosidase_sf"/>
</dbReference>
<organism evidence="2">
    <name type="scientific">uncultured crenarchaeote MCG</name>
    <dbReference type="NCBI Taxonomy" id="529375"/>
    <lineage>
        <taxon>Archaea</taxon>
        <taxon>Thermoproteota</taxon>
        <taxon>environmental samples</taxon>
    </lineage>
</organism>
<accession>B2YI85</accession>
<dbReference type="PANTHER" id="PTHR42899:SF1">
    <property type="entry name" value="SPERMATOGENESIS-ASSOCIATED PROTEIN 20"/>
    <property type="match status" value="1"/>
</dbReference>
<dbReference type="Gene3D" id="1.50.10.10">
    <property type="match status" value="1"/>
</dbReference>
<dbReference type="Pfam" id="PF03190">
    <property type="entry name" value="Thioredox_DsbH"/>
    <property type="match status" value="1"/>
</dbReference>
<dbReference type="CDD" id="cd02955">
    <property type="entry name" value="SSP411"/>
    <property type="match status" value="1"/>
</dbReference>
<dbReference type="SUPFAM" id="SSF52833">
    <property type="entry name" value="Thioredoxin-like"/>
    <property type="match status" value="1"/>
</dbReference>